<reference evidence="1" key="1">
    <citation type="submission" date="2021-06" db="EMBL/GenBank/DDBJ databases">
        <title>Parelaphostrongylus tenuis whole genome reference sequence.</title>
        <authorList>
            <person name="Garwood T.J."/>
            <person name="Larsen P.A."/>
            <person name="Fountain-Jones N.M."/>
            <person name="Garbe J.R."/>
            <person name="Macchietto M.G."/>
            <person name="Kania S.A."/>
            <person name="Gerhold R.W."/>
            <person name="Richards J.E."/>
            <person name="Wolf T.M."/>
        </authorList>
    </citation>
    <scope>NUCLEOTIDE SEQUENCE</scope>
    <source>
        <strain evidence="1">MNPRO001-30</strain>
        <tissue evidence="1">Meninges</tissue>
    </source>
</reference>
<dbReference type="EMBL" id="JAHQIW010006868">
    <property type="protein sequence ID" value="KAJ1370865.1"/>
    <property type="molecule type" value="Genomic_DNA"/>
</dbReference>
<sequence length="108" mass="12474">MLGPPPRLRDSAMYNYSDPTANALHIHPLDPTAGLLFRGEHNSPDKLRRLVMLPKLKMWKIKLCYRKMGYLVSNLEKVGLNVEICQLLDLMRQTTKRAIYDRTYGIST</sequence>
<accession>A0AAD5WI96</accession>
<comment type="caution">
    <text evidence="1">The sequence shown here is derived from an EMBL/GenBank/DDBJ whole genome shotgun (WGS) entry which is preliminary data.</text>
</comment>
<organism evidence="1 2">
    <name type="scientific">Parelaphostrongylus tenuis</name>
    <name type="common">Meningeal worm</name>
    <dbReference type="NCBI Taxonomy" id="148309"/>
    <lineage>
        <taxon>Eukaryota</taxon>
        <taxon>Metazoa</taxon>
        <taxon>Ecdysozoa</taxon>
        <taxon>Nematoda</taxon>
        <taxon>Chromadorea</taxon>
        <taxon>Rhabditida</taxon>
        <taxon>Rhabditina</taxon>
        <taxon>Rhabditomorpha</taxon>
        <taxon>Strongyloidea</taxon>
        <taxon>Metastrongylidae</taxon>
        <taxon>Parelaphostrongylus</taxon>
    </lineage>
</organism>
<proteinExistence type="predicted"/>
<evidence type="ECO:0000313" key="1">
    <source>
        <dbReference type="EMBL" id="KAJ1370865.1"/>
    </source>
</evidence>
<evidence type="ECO:0000313" key="2">
    <source>
        <dbReference type="Proteomes" id="UP001196413"/>
    </source>
</evidence>
<gene>
    <name evidence="1" type="ORF">KIN20_032685</name>
</gene>
<protein>
    <submittedName>
        <fullName evidence="1">Uncharacterized protein</fullName>
    </submittedName>
</protein>
<name>A0AAD5WI96_PARTN</name>
<dbReference type="Proteomes" id="UP001196413">
    <property type="component" value="Unassembled WGS sequence"/>
</dbReference>
<dbReference type="AlphaFoldDB" id="A0AAD5WI96"/>
<keyword evidence="2" id="KW-1185">Reference proteome</keyword>